<dbReference type="GO" id="GO:0017004">
    <property type="term" value="P:cytochrome complex assembly"/>
    <property type="evidence" value="ECO:0007669"/>
    <property type="project" value="UniProtKB-KW"/>
</dbReference>
<feature type="domain" description="Cytochrome c assembly protein" evidence="4">
    <location>
        <begin position="95"/>
        <end position="291"/>
    </location>
</feature>
<dbReference type="InterPro" id="IPR032523">
    <property type="entry name" value="CcmF_C"/>
</dbReference>
<feature type="transmembrane region" description="Helical" evidence="3">
    <location>
        <begin position="421"/>
        <end position="438"/>
    </location>
</feature>
<evidence type="ECO:0000256" key="1">
    <source>
        <dbReference type="ARBA" id="ARBA00009186"/>
    </source>
</evidence>
<evidence type="ECO:0000256" key="3">
    <source>
        <dbReference type="SAM" id="Phobius"/>
    </source>
</evidence>
<dbReference type="PRINTS" id="PR01410">
    <property type="entry name" value="CCBIOGENESIS"/>
</dbReference>
<feature type="domain" description="Cytochrome c-type biogenesis protein CcmF C-terminal" evidence="5">
    <location>
        <begin position="316"/>
        <end position="586"/>
    </location>
</feature>
<organism evidence="6 7">
    <name type="scientific">Pelosinus propionicus DSM 13327</name>
    <dbReference type="NCBI Taxonomy" id="1123291"/>
    <lineage>
        <taxon>Bacteria</taxon>
        <taxon>Bacillati</taxon>
        <taxon>Bacillota</taxon>
        <taxon>Negativicutes</taxon>
        <taxon>Selenomonadales</taxon>
        <taxon>Sporomusaceae</taxon>
        <taxon>Pelosinus</taxon>
    </lineage>
</organism>
<feature type="transmembrane region" description="Helical" evidence="3">
    <location>
        <begin position="307"/>
        <end position="328"/>
    </location>
</feature>
<dbReference type="InterPro" id="IPR002541">
    <property type="entry name" value="Cyt_c_assembly"/>
</dbReference>
<comment type="similarity">
    <text evidence="1">Belongs to the CcmF/CycK/Ccl1/NrfE/CcsA family.</text>
</comment>
<dbReference type="PANTHER" id="PTHR43653:SF1">
    <property type="entry name" value="CYTOCHROME C-TYPE BIOGENESIS PROTEIN CCMF"/>
    <property type="match status" value="1"/>
</dbReference>
<feature type="transmembrane region" description="Helical" evidence="3">
    <location>
        <begin position="167"/>
        <end position="191"/>
    </location>
</feature>
<dbReference type="PANTHER" id="PTHR43653">
    <property type="entry name" value="CYTOCHROME C ASSEMBLY PROTEIN-RELATED"/>
    <property type="match status" value="1"/>
</dbReference>
<dbReference type="STRING" id="1123291.SAMN04490355_106124"/>
<feature type="transmembrane region" description="Helical" evidence="3">
    <location>
        <begin position="245"/>
        <end position="263"/>
    </location>
</feature>
<dbReference type="Pfam" id="PF01578">
    <property type="entry name" value="Cytochrom_C_asm"/>
    <property type="match status" value="1"/>
</dbReference>
<feature type="transmembrane region" description="Helical" evidence="3">
    <location>
        <begin position="444"/>
        <end position="462"/>
    </location>
</feature>
<dbReference type="OrthoDB" id="9761451at2"/>
<feature type="transmembrane region" description="Helical" evidence="3">
    <location>
        <begin position="125"/>
        <end position="147"/>
    </location>
</feature>
<keyword evidence="3" id="KW-1133">Transmembrane helix</keyword>
<dbReference type="Pfam" id="PF16327">
    <property type="entry name" value="CcmF_C"/>
    <property type="match status" value="1"/>
</dbReference>
<protein>
    <submittedName>
        <fullName evidence="6">Cytochrome c-type biogenesis protein CcmF</fullName>
    </submittedName>
</protein>
<keyword evidence="7" id="KW-1185">Reference proteome</keyword>
<dbReference type="GO" id="GO:0016020">
    <property type="term" value="C:membrane"/>
    <property type="evidence" value="ECO:0007669"/>
    <property type="project" value="InterPro"/>
</dbReference>
<dbReference type="GO" id="GO:0020037">
    <property type="term" value="F:heme binding"/>
    <property type="evidence" value="ECO:0007669"/>
    <property type="project" value="InterPro"/>
</dbReference>
<evidence type="ECO:0000259" key="4">
    <source>
        <dbReference type="Pfam" id="PF01578"/>
    </source>
</evidence>
<feature type="transmembrane region" description="Helical" evidence="3">
    <location>
        <begin position="270"/>
        <end position="287"/>
    </location>
</feature>
<dbReference type="Proteomes" id="UP000199520">
    <property type="component" value="Unassembled WGS sequence"/>
</dbReference>
<dbReference type="AlphaFoldDB" id="A0A1I4PDN5"/>
<feature type="transmembrane region" description="Helical" evidence="3">
    <location>
        <begin position="45"/>
        <end position="65"/>
    </location>
</feature>
<sequence>MIGYISIVCALLVTCIAAFSYFNMHLSTVTRRSEKGRAGKVGMRCYRLAAVLAGIAAIYLLYLILDNRFDYAYVFSYSSRELPFMYKLSAFWAGQQGSFMLWMVFHVIFGLLLSRKNDTPPGVMAVYSVLQAILLIVLLAKGPFMLLAQPQLDGVGLNPLLQDFWMIIHPPIIFLGYAGLAVPFAYALEGLFSNNHKTWMRAVLPWALFSWCALGAGVFIGGFWAYKVLGWGGYWAWDPVENSSLVPWLVNGALVHSLFWARLRSAAVRSAYFASIFGFVTVLYGTFLTRSGVLSDFSTHSFADEGVGGLLAGFVLLAIFLGLTLLIIRWPDLPEGELYTKINSREFTLGCSVLIFSLMAVMVFIGMSTPLVTMLLGNPSNVSESFYNNTSLPLAAALVMLLTISPMFNKKPNEIISLKTYWWLGMIGLLSLALPLKLGLYQPMLVITIIFSITALITNSVIARSDQMAAAIAHAGLAVMVIGIVVSSAANESIVTTLTLKQPKEILGNKITYIGKEEANDGSGFYQNFIVGQQKIEPSLVQAFTKYNKEGQPSAREPAIDRKLLADFYVAPVMKHEDHTATEIRLATGEESRQNDVIIKFISWKMITGSTGQEMRVQTVFEVIKEGRTEAIQPELVYKNGVVTGAPVVAFGQYKVVINGVNPRDGNISIGLLDNASISKSDSVEVEISNKPLINLVWIGTILITFGCGWGAINRFGVFKRKMDGTEKGSMSYL</sequence>
<evidence type="ECO:0000256" key="2">
    <source>
        <dbReference type="ARBA" id="ARBA00022748"/>
    </source>
</evidence>
<name>A0A1I4PDN5_9FIRM</name>
<dbReference type="GO" id="GO:0015232">
    <property type="term" value="F:heme transmembrane transporter activity"/>
    <property type="evidence" value="ECO:0007669"/>
    <property type="project" value="InterPro"/>
</dbReference>
<keyword evidence="3" id="KW-0472">Membrane</keyword>
<keyword evidence="2" id="KW-0201">Cytochrome c-type biogenesis</keyword>
<proteinExistence type="inferred from homology"/>
<evidence type="ECO:0000259" key="5">
    <source>
        <dbReference type="Pfam" id="PF16327"/>
    </source>
</evidence>
<dbReference type="EMBL" id="FOTS01000061">
    <property type="protein sequence ID" value="SFM25533.1"/>
    <property type="molecule type" value="Genomic_DNA"/>
</dbReference>
<dbReference type="InterPro" id="IPR003567">
    <property type="entry name" value="Cyt_c_biogenesis"/>
</dbReference>
<feature type="transmembrane region" description="Helical" evidence="3">
    <location>
        <begin position="5"/>
        <end position="24"/>
    </location>
</feature>
<feature type="transmembrane region" description="Helical" evidence="3">
    <location>
        <begin position="349"/>
        <end position="372"/>
    </location>
</feature>
<dbReference type="RefSeq" id="WP_090943147.1">
    <property type="nucleotide sequence ID" value="NZ_FOTS01000061.1"/>
</dbReference>
<feature type="transmembrane region" description="Helical" evidence="3">
    <location>
        <begin position="469"/>
        <end position="490"/>
    </location>
</feature>
<feature type="transmembrane region" description="Helical" evidence="3">
    <location>
        <begin position="203"/>
        <end position="225"/>
    </location>
</feature>
<evidence type="ECO:0000313" key="6">
    <source>
        <dbReference type="EMBL" id="SFM25533.1"/>
    </source>
</evidence>
<feature type="transmembrane region" description="Helical" evidence="3">
    <location>
        <begin position="693"/>
        <end position="713"/>
    </location>
</feature>
<reference evidence="7" key="1">
    <citation type="submission" date="2016-10" db="EMBL/GenBank/DDBJ databases">
        <authorList>
            <person name="Varghese N."/>
            <person name="Submissions S."/>
        </authorList>
    </citation>
    <scope>NUCLEOTIDE SEQUENCE [LARGE SCALE GENOMIC DNA]</scope>
    <source>
        <strain evidence="7">DSM 13327</strain>
    </source>
</reference>
<feature type="transmembrane region" description="Helical" evidence="3">
    <location>
        <begin position="85"/>
        <end position="113"/>
    </location>
</feature>
<accession>A0A1I4PDN5</accession>
<feature type="transmembrane region" description="Helical" evidence="3">
    <location>
        <begin position="392"/>
        <end position="409"/>
    </location>
</feature>
<gene>
    <name evidence="6" type="ORF">SAMN04490355_106124</name>
</gene>
<evidence type="ECO:0000313" key="7">
    <source>
        <dbReference type="Proteomes" id="UP000199520"/>
    </source>
</evidence>
<keyword evidence="3" id="KW-0812">Transmembrane</keyword>